<dbReference type="GO" id="GO:0005829">
    <property type="term" value="C:cytosol"/>
    <property type="evidence" value="ECO:0007669"/>
    <property type="project" value="TreeGrafter"/>
</dbReference>
<dbReference type="RefSeq" id="WP_116958792.1">
    <property type="nucleotide sequence ID" value="NZ_QVLS01000005.1"/>
</dbReference>
<accession>A0A372EKE6</accession>
<gene>
    <name evidence="1" type="ORF">DY262_10350</name>
</gene>
<dbReference type="AlphaFoldDB" id="A0A372EKE6"/>
<dbReference type="PANTHER" id="PTHR33221:SF15">
    <property type="entry name" value="HTH-TYPE TRANSCRIPTIONAL REGULATOR YWGB-RELATED"/>
    <property type="match status" value="1"/>
</dbReference>
<comment type="caution">
    <text evidence="1">The sequence shown here is derived from an EMBL/GenBank/DDBJ whole genome shotgun (WGS) entry which is preliminary data.</text>
</comment>
<dbReference type="GO" id="GO:0003700">
    <property type="term" value="F:DNA-binding transcription factor activity"/>
    <property type="evidence" value="ECO:0007669"/>
    <property type="project" value="TreeGrafter"/>
</dbReference>
<evidence type="ECO:0000313" key="2">
    <source>
        <dbReference type="Proteomes" id="UP000261931"/>
    </source>
</evidence>
<organism evidence="1 2">
    <name type="scientific">Hydrogenophaga borbori</name>
    <dbReference type="NCBI Taxonomy" id="2294117"/>
    <lineage>
        <taxon>Bacteria</taxon>
        <taxon>Pseudomonadati</taxon>
        <taxon>Pseudomonadota</taxon>
        <taxon>Betaproteobacteria</taxon>
        <taxon>Burkholderiales</taxon>
        <taxon>Comamonadaceae</taxon>
        <taxon>Hydrogenophaga</taxon>
    </lineage>
</organism>
<protein>
    <submittedName>
        <fullName evidence="1">Rrf2 family transcriptional regulator</fullName>
    </submittedName>
</protein>
<dbReference type="EMBL" id="QVLS01000005">
    <property type="protein sequence ID" value="RFP79365.1"/>
    <property type="molecule type" value="Genomic_DNA"/>
</dbReference>
<dbReference type="InterPro" id="IPR036390">
    <property type="entry name" value="WH_DNA-bd_sf"/>
</dbReference>
<name>A0A372EKE6_9BURK</name>
<dbReference type="PANTHER" id="PTHR33221">
    <property type="entry name" value="WINGED HELIX-TURN-HELIX TRANSCRIPTIONAL REGULATOR, RRF2 FAMILY"/>
    <property type="match status" value="1"/>
</dbReference>
<keyword evidence="2" id="KW-1185">Reference proteome</keyword>
<dbReference type="Pfam" id="PF02082">
    <property type="entry name" value="Rrf2"/>
    <property type="match status" value="1"/>
</dbReference>
<dbReference type="InterPro" id="IPR000944">
    <property type="entry name" value="Tscrpt_reg_Rrf2"/>
</dbReference>
<dbReference type="Proteomes" id="UP000261931">
    <property type="component" value="Unassembled WGS sequence"/>
</dbReference>
<proteinExistence type="predicted"/>
<dbReference type="SUPFAM" id="SSF46785">
    <property type="entry name" value="Winged helix' DNA-binding domain"/>
    <property type="match status" value="1"/>
</dbReference>
<evidence type="ECO:0000313" key="1">
    <source>
        <dbReference type="EMBL" id="RFP79365.1"/>
    </source>
</evidence>
<sequence length="150" mass="16167">MKDSKLSSVLHVLLHMAQAGAPMTSEQLARMLGTNPVVVRKILAGLRDAGFVVAGKGHGGGWTIGVDLRRVTLRDVYEAVGAPTVFAMGHRNEQPACLVEQAVNAALDDTLAAARALIDQRLAAITLADLSADFDRRLRAHPHREHSHEH</sequence>
<dbReference type="Gene3D" id="1.10.10.10">
    <property type="entry name" value="Winged helix-like DNA-binding domain superfamily/Winged helix DNA-binding domain"/>
    <property type="match status" value="1"/>
</dbReference>
<dbReference type="InterPro" id="IPR036388">
    <property type="entry name" value="WH-like_DNA-bd_sf"/>
</dbReference>
<dbReference type="PROSITE" id="PS51197">
    <property type="entry name" value="HTH_RRF2_2"/>
    <property type="match status" value="1"/>
</dbReference>
<reference evidence="1 2" key="1">
    <citation type="submission" date="2018-08" db="EMBL/GenBank/DDBJ databases">
        <title>Hydrogenophaga sp. LA-38 isolated from sludge.</title>
        <authorList>
            <person name="Im W.-T."/>
        </authorList>
    </citation>
    <scope>NUCLEOTIDE SEQUENCE [LARGE SCALE GENOMIC DNA]</scope>
    <source>
        <strain evidence="1 2">LA-38</strain>
    </source>
</reference>